<protein>
    <submittedName>
        <fullName evidence="2">Uncharacterized protein</fullName>
    </submittedName>
</protein>
<name>A0A1Y5PYU9_9GAMM</name>
<gene>
    <name evidence="2" type="ORF">STPYR_10099</name>
</gene>
<accession>A0A1Y5PYU9</accession>
<evidence type="ECO:0000256" key="1">
    <source>
        <dbReference type="SAM" id="MobiDB-lite"/>
    </source>
</evidence>
<dbReference type="EMBL" id="FLTS01000001">
    <property type="protein sequence ID" value="SBV35169.1"/>
    <property type="molecule type" value="Genomic_DNA"/>
</dbReference>
<evidence type="ECO:0000313" key="2">
    <source>
        <dbReference type="EMBL" id="SBV35169.1"/>
    </source>
</evidence>
<feature type="region of interest" description="Disordered" evidence="1">
    <location>
        <begin position="219"/>
        <end position="242"/>
    </location>
</feature>
<organism evidence="2">
    <name type="scientific">uncultured Stenotrophomonas sp</name>
    <dbReference type="NCBI Taxonomy" id="165438"/>
    <lineage>
        <taxon>Bacteria</taxon>
        <taxon>Pseudomonadati</taxon>
        <taxon>Pseudomonadota</taxon>
        <taxon>Gammaproteobacteria</taxon>
        <taxon>Lysobacterales</taxon>
        <taxon>Lysobacteraceae</taxon>
        <taxon>Stenotrophomonas</taxon>
        <taxon>environmental samples</taxon>
    </lineage>
</organism>
<dbReference type="AlphaFoldDB" id="A0A1Y5PYU9"/>
<proteinExistence type="predicted"/>
<feature type="compositionally biased region" description="Basic and acidic residues" evidence="1">
    <location>
        <begin position="161"/>
        <end position="170"/>
    </location>
</feature>
<sequence length="715" mass="78137">MHHLGDIAAHACLLFKGTDGIGHDPRALREQVLHLRIGHEGGLGRGLSFATLAVGAGMQGFSLCLLPGLDHDLRRAAQRLRQGLRQRRQRALGLQVFEARRQRQAQHAIAVADEGGIGRQFARRPGQAAGSDQVQPLLGAFQRAHGNGAALDSGRRRGNRGNRDAFDAERRRRRLANRGRHGVGRVVARLRGGGFFHPRRQVVVAAGCCRGRRRGGNRLGPGFAHAQRLGRHRGRWHTSRRGKRFGHGMHLLYRRGCGRSRRDRRGTACRRRPSTRIRAGAFRHRRHAAGRAEGQHAQHGHLETGARAGRQVQVATATQGHLVPQLHHFRAQAWREPRRVDAVAGHRGARHQLLHLDAVQRFGQRIEHAAPVRREIGQRGHHLQQPRAIARGQRIKHRRHLGTVHRTQHRAHHLVAQHATRIGDGLVQQRQAVAQRAIGAARQLRDGTFLEPDLLGAEDAGHLPADLFLVQPLQVELQATRQHGHRQLLRVGGGQQELHVFRRLLQRLQQRVERRLGQHVHLVDQVHLVLAARGHVLGVLDHLAYIVHAGVGGRVDLQQVDVAAGVDVQAGRALPARVGAGAVLAVQRLGEDAGDGGLANAAGAGEQEGVVDAAAVQRVAQRADHVFLAHQLGETLGPPLAGEDEVGHQATVFIWTVIVPVPACRCHTRAAGPVKDPVAGGDISNNGAGITAQPRADCTPATFQGLEQCKFAERV</sequence>
<feature type="compositionally biased region" description="Basic residues" evidence="1">
    <location>
        <begin position="228"/>
        <end position="242"/>
    </location>
</feature>
<reference evidence="2" key="1">
    <citation type="submission" date="2016-03" db="EMBL/GenBank/DDBJ databases">
        <authorList>
            <person name="Ploux O."/>
        </authorList>
    </citation>
    <scope>NUCLEOTIDE SEQUENCE</scope>
    <source>
        <strain evidence="2">UC10</strain>
    </source>
</reference>
<feature type="region of interest" description="Disordered" evidence="1">
    <location>
        <begin position="148"/>
        <end position="170"/>
    </location>
</feature>